<reference evidence="2 3" key="1">
    <citation type="journal article" date="2016" name="Appl. Environ. Microbiol.">
        <title>Lack of Overt Genome Reduction in the Bryostatin-Producing Bryozoan Symbiont "Candidatus Endobugula sertula".</title>
        <authorList>
            <person name="Miller I.J."/>
            <person name="Vanee N."/>
            <person name="Fong S.S."/>
            <person name="Lim-Fong G.E."/>
            <person name="Kwan J.C."/>
        </authorList>
    </citation>
    <scope>NUCLEOTIDE SEQUENCE [LARGE SCALE GENOMIC DNA]</scope>
    <source>
        <strain evidence="2">AB1-4</strain>
    </source>
</reference>
<sequence length="139" mass="16245">MSLQLIKPSQWWQPAQFKTMHDKCLQGITVPAGFVTDGASVPRWLPVAGIVLLIAGHWLPILFIPAIGLILALAMFPRFGKSFDAALLHDFLLQQNPQQWRYANRMFLRQLKTDDLHCWRAYTMFFAVSFYQFFMWRIK</sequence>
<name>A0A1D2QMT8_9GAMM</name>
<organism evidence="2 3">
    <name type="scientific">Candidatus Endobugula sertula</name>
    <name type="common">Bugula neritina bacterial symbiont</name>
    <dbReference type="NCBI Taxonomy" id="62101"/>
    <lineage>
        <taxon>Bacteria</taxon>
        <taxon>Pseudomonadati</taxon>
        <taxon>Pseudomonadota</taxon>
        <taxon>Gammaproteobacteria</taxon>
        <taxon>Cellvibrionales</taxon>
        <taxon>Cellvibrionaceae</taxon>
        <taxon>Candidatus Endobugula</taxon>
    </lineage>
</organism>
<gene>
    <name evidence="2" type="ORF">AB835_11645</name>
</gene>
<protein>
    <recommendedName>
        <fullName evidence="4">DUF1353 domain-containing protein</fullName>
    </recommendedName>
</protein>
<dbReference type="AlphaFoldDB" id="A0A1D2QMT8"/>
<dbReference type="Pfam" id="PF07087">
    <property type="entry name" value="DUF1353"/>
    <property type="match status" value="2"/>
</dbReference>
<keyword evidence="1" id="KW-0472">Membrane</keyword>
<dbReference type="InterPro" id="IPR010767">
    <property type="entry name" value="Phage_CGC-2007_Cje0229"/>
</dbReference>
<feature type="transmembrane region" description="Helical" evidence="1">
    <location>
        <begin position="44"/>
        <end position="73"/>
    </location>
</feature>
<comment type="caution">
    <text evidence="2">The sequence shown here is derived from an EMBL/GenBank/DDBJ whole genome shotgun (WGS) entry which is preliminary data.</text>
</comment>
<dbReference type="STRING" id="62101.AB835_11645"/>
<evidence type="ECO:0000313" key="2">
    <source>
        <dbReference type="EMBL" id="ODS22898.1"/>
    </source>
</evidence>
<evidence type="ECO:0000256" key="1">
    <source>
        <dbReference type="SAM" id="Phobius"/>
    </source>
</evidence>
<dbReference type="Proteomes" id="UP000242502">
    <property type="component" value="Unassembled WGS sequence"/>
</dbReference>
<evidence type="ECO:0000313" key="3">
    <source>
        <dbReference type="Proteomes" id="UP000242502"/>
    </source>
</evidence>
<keyword evidence="1" id="KW-0812">Transmembrane</keyword>
<feature type="transmembrane region" description="Helical" evidence="1">
    <location>
        <begin position="119"/>
        <end position="138"/>
    </location>
</feature>
<proteinExistence type="predicted"/>
<accession>A0A1D2QMT8</accession>
<evidence type="ECO:0008006" key="4">
    <source>
        <dbReference type="Google" id="ProtNLM"/>
    </source>
</evidence>
<keyword evidence="1" id="KW-1133">Transmembrane helix</keyword>
<dbReference type="EMBL" id="MDLC01000047">
    <property type="protein sequence ID" value="ODS22898.1"/>
    <property type="molecule type" value="Genomic_DNA"/>
</dbReference>